<dbReference type="EMBL" id="JAPDPJ010000009">
    <property type="protein sequence ID" value="MCW3785984.1"/>
    <property type="molecule type" value="Genomic_DNA"/>
</dbReference>
<evidence type="ECO:0000313" key="4">
    <source>
        <dbReference type="Proteomes" id="UP001209229"/>
    </source>
</evidence>
<dbReference type="Proteomes" id="UP001209229">
    <property type="component" value="Unassembled WGS sequence"/>
</dbReference>
<keyword evidence="4" id="KW-1185">Reference proteome</keyword>
<comment type="caution">
    <text evidence="3">The sequence shown here is derived from an EMBL/GenBank/DDBJ whole genome shotgun (WGS) entry which is preliminary data.</text>
</comment>
<gene>
    <name evidence="3" type="ORF">OM075_05865</name>
</gene>
<dbReference type="GO" id="GO:0016853">
    <property type="term" value="F:isomerase activity"/>
    <property type="evidence" value="ECO:0007669"/>
    <property type="project" value="UniProtKB-KW"/>
</dbReference>
<reference evidence="3" key="1">
    <citation type="submission" date="2022-10" db="EMBL/GenBank/DDBJ databases">
        <authorList>
            <person name="Yu W.X."/>
        </authorList>
    </citation>
    <scope>NUCLEOTIDE SEQUENCE</scope>
    <source>
        <strain evidence="3">AAT</strain>
    </source>
</reference>
<name>A0AAE3M2L6_9BACT</name>
<proteinExistence type="predicted"/>
<dbReference type="PANTHER" id="PTHR42742">
    <property type="entry name" value="TRANSCRIPTIONAL REPRESSOR MPRA"/>
    <property type="match status" value="1"/>
</dbReference>
<keyword evidence="1" id="KW-0479">Metal-binding</keyword>
<protein>
    <submittedName>
        <fullName evidence="3">Class I mannose-6-phosphate isomerase</fullName>
    </submittedName>
</protein>
<dbReference type="PANTHER" id="PTHR42742:SF3">
    <property type="entry name" value="FRUCTOKINASE"/>
    <property type="match status" value="1"/>
</dbReference>
<dbReference type="InterPro" id="IPR014710">
    <property type="entry name" value="RmlC-like_jellyroll"/>
</dbReference>
<evidence type="ECO:0000313" key="3">
    <source>
        <dbReference type="EMBL" id="MCW3785984.1"/>
    </source>
</evidence>
<sequence length="578" mass="66069">MSIKSNFDKLPTINLEGEVVSGWAEIIQVLRNTKGNVIAIECYPGVDFLEFKHALENEGVFLDTHTLLKSYEEVLQLTKADVTDDAIFGFITRLDLIDFFDMKKLTNAQINLQSKTNDDPVIVCGPGAFLCVPNADVKIYADMARWEIQLRMRRNEVNGLGVKNCCEPFNLQYKRGFFVDWRVCDKFKKEWFFKCDYLLDTNKQNNPKLVKMDQVKLGLKKAVQQPFRLVPFFDPGPWGGHWMEEVCDLETEGKPNHAWCFDCVPEENSLLLGFNNEVVEIPSVDLVFFQSKELLGDEVEARFGQEFPIRFDFLDTMGGGNLSLQVHPDTTYIQQNFGMNYTQDESYYILDAKDNAEVYLGLKKDVDPVQMIHELNEAQKEDQGFNADKFVNTFPAKKHDHFLIPGGTIHCSGKDAMVLEISATPYIFTFKLWDWGRLGLDGKPRPINIKHASKVIDWSRDTYFAKNELVNQVTKLAEGDGWIEERTGLHKREFIETRRHWFTKPLHHNTDGGVNVLNLIEGREAIVESPVGSFEPFVVHYAETFIVPAGVGDYIIRPYGESEGKTIGTIKAFVRKNA</sequence>
<dbReference type="InterPro" id="IPR051804">
    <property type="entry name" value="Carb_Metab_Reg_Kinase/Isom"/>
</dbReference>
<accession>A0AAE3M2L6</accession>
<keyword evidence="2" id="KW-0862">Zinc</keyword>
<dbReference type="InterPro" id="IPR011051">
    <property type="entry name" value="RmlC_Cupin_sf"/>
</dbReference>
<dbReference type="GO" id="GO:0046872">
    <property type="term" value="F:metal ion binding"/>
    <property type="evidence" value="ECO:0007669"/>
    <property type="project" value="UniProtKB-KW"/>
</dbReference>
<organism evidence="3 4">
    <name type="scientific">Plebeiibacterium sediminum</name>
    <dbReference type="NCBI Taxonomy" id="2992112"/>
    <lineage>
        <taxon>Bacteria</taxon>
        <taxon>Pseudomonadati</taxon>
        <taxon>Bacteroidota</taxon>
        <taxon>Bacteroidia</taxon>
        <taxon>Marinilabiliales</taxon>
        <taxon>Marinilabiliaceae</taxon>
        <taxon>Plebeiibacterium</taxon>
    </lineage>
</organism>
<dbReference type="RefSeq" id="WP_301189556.1">
    <property type="nucleotide sequence ID" value="NZ_JAPDPJ010000009.1"/>
</dbReference>
<dbReference type="SUPFAM" id="SSF51182">
    <property type="entry name" value="RmlC-like cupins"/>
    <property type="match status" value="1"/>
</dbReference>
<evidence type="ECO:0000256" key="2">
    <source>
        <dbReference type="ARBA" id="ARBA00022833"/>
    </source>
</evidence>
<dbReference type="CDD" id="cd07010">
    <property type="entry name" value="cupin_PMI_type_I_N_bac"/>
    <property type="match status" value="1"/>
</dbReference>
<evidence type="ECO:0000256" key="1">
    <source>
        <dbReference type="ARBA" id="ARBA00022723"/>
    </source>
</evidence>
<dbReference type="Gene3D" id="2.60.120.10">
    <property type="entry name" value="Jelly Rolls"/>
    <property type="match status" value="1"/>
</dbReference>
<keyword evidence="3" id="KW-0413">Isomerase</keyword>
<dbReference type="AlphaFoldDB" id="A0AAE3M2L6"/>